<keyword evidence="4" id="KW-1185">Reference proteome</keyword>
<dbReference type="InterPro" id="IPR012677">
    <property type="entry name" value="Nucleotide-bd_a/b_plait_sf"/>
</dbReference>
<dbReference type="GeneID" id="110004563"/>
<organism evidence="3 4">
    <name type="scientific">Labrus bergylta</name>
    <name type="common">ballan wrasse</name>
    <dbReference type="NCBI Taxonomy" id="56723"/>
    <lineage>
        <taxon>Eukaryota</taxon>
        <taxon>Metazoa</taxon>
        <taxon>Chordata</taxon>
        <taxon>Craniata</taxon>
        <taxon>Vertebrata</taxon>
        <taxon>Euteleostomi</taxon>
        <taxon>Actinopterygii</taxon>
        <taxon>Neopterygii</taxon>
        <taxon>Teleostei</taxon>
        <taxon>Neoteleostei</taxon>
        <taxon>Acanthomorphata</taxon>
        <taxon>Eupercaria</taxon>
        <taxon>Labriformes</taxon>
        <taxon>Labridae</taxon>
        <taxon>Labrus</taxon>
    </lineage>
</organism>
<name>A0A3Q3F7B5_9LABR</name>
<sequence length="370" mass="42467">MADMTKKGEEELQLEEAKKELQTWKNKTKEAEDVIARLTLEKHDEEEVKTKAQQEMMARSKEQEKLKEEFNERKMEVQKEIDDLSKQNQNLIDNLNKCRDKLQKKKNECTKLKQKFKIYAQIPDSEVEFSARSDKQVEDEDQLIRGEFVIVQRVSAPLKKGQALITFEEETVASQILMMATCSVACDAQIMAVKPERITLDPSVKFEVHLPVSRKQLCVSGVFSSLSEERIKDCLQISFSRPSRGGGEVEEVLYDQNTGTAQVTFLHPGVADSLVLKGDYLVDLDSEIKVQVGPVYTYKLSKFQTFCGSSRRTVLVDGIKEVVDQDELQDHLEIHFQKPRNQGGEIESIKYVSREEKQLLAFFTCEEEKE</sequence>
<reference evidence="3" key="1">
    <citation type="submission" date="2025-08" db="UniProtKB">
        <authorList>
            <consortium name="Ensembl"/>
        </authorList>
    </citation>
    <scope>IDENTIFICATION</scope>
</reference>
<dbReference type="RefSeq" id="XP_020515738.1">
    <property type="nucleotide sequence ID" value="XM_020660082.3"/>
</dbReference>
<evidence type="ECO:0000256" key="1">
    <source>
        <dbReference type="SAM" id="MobiDB-lite"/>
    </source>
</evidence>
<dbReference type="GeneTree" id="ENSGT00530000063686"/>
<reference evidence="3" key="2">
    <citation type="submission" date="2025-09" db="UniProtKB">
        <authorList>
            <consortium name="Ensembl"/>
        </authorList>
    </citation>
    <scope>IDENTIFICATION</scope>
</reference>
<evidence type="ECO:0000313" key="3">
    <source>
        <dbReference type="Ensembl" id="ENSLBEP00000015464.1"/>
    </source>
</evidence>
<dbReference type="Gene3D" id="3.30.70.330">
    <property type="match status" value="2"/>
</dbReference>
<dbReference type="AlphaFoldDB" id="A0A3Q3F7B5"/>
<dbReference type="InterPro" id="IPR009909">
    <property type="entry name" value="Nmi/IFP35_dom"/>
</dbReference>
<dbReference type="Ensembl" id="ENSLBET00000016387.1">
    <property type="protein sequence ID" value="ENSLBEP00000015464.1"/>
    <property type="gene ID" value="ENSLBEG00000012021.1"/>
</dbReference>
<accession>A0A3Q3F7B5</accession>
<evidence type="ECO:0000313" key="4">
    <source>
        <dbReference type="Proteomes" id="UP000261660"/>
    </source>
</evidence>
<feature type="domain" description="NID" evidence="2">
    <location>
        <begin position="163"/>
        <end position="250"/>
    </location>
</feature>
<dbReference type="InParanoid" id="A0A3Q3F7B5"/>
<dbReference type="PANTHER" id="PTHR15225:SF4">
    <property type="entry name" value="N-MYC-INTERACTOR"/>
    <property type="match status" value="1"/>
</dbReference>
<dbReference type="GO" id="GO:0005737">
    <property type="term" value="C:cytoplasm"/>
    <property type="evidence" value="ECO:0007669"/>
    <property type="project" value="TreeGrafter"/>
</dbReference>
<dbReference type="PANTHER" id="PTHR15225">
    <property type="entry name" value="INTERFERON-INDUCED PROTEIN 35/NMI N-MYC/STAT INTERACTING PROTEIN"/>
    <property type="match status" value="1"/>
</dbReference>
<proteinExistence type="predicted"/>
<feature type="domain" description="NID" evidence="2">
    <location>
        <begin position="261"/>
        <end position="348"/>
    </location>
</feature>
<dbReference type="Proteomes" id="UP000261660">
    <property type="component" value="Unplaced"/>
</dbReference>
<protein>
    <submittedName>
        <fullName evidence="3">N-myc-interactor-like</fullName>
    </submittedName>
</protein>
<dbReference type="Pfam" id="PF07292">
    <property type="entry name" value="NID"/>
    <property type="match status" value="2"/>
</dbReference>
<dbReference type="STRING" id="56723.ENSLBEP00000015464"/>
<dbReference type="RefSeq" id="XP_065818015.1">
    <property type="nucleotide sequence ID" value="XM_065961943.1"/>
</dbReference>
<evidence type="ECO:0000259" key="2">
    <source>
        <dbReference type="Pfam" id="PF07292"/>
    </source>
</evidence>
<feature type="region of interest" description="Disordered" evidence="1">
    <location>
        <begin position="46"/>
        <end position="65"/>
    </location>
</feature>
<dbReference type="OrthoDB" id="9903237at2759"/>